<feature type="chain" id="PRO_5042203800" description="WSC domain-containing protein" evidence="2">
    <location>
        <begin position="22"/>
        <end position="549"/>
    </location>
</feature>
<dbReference type="PANTHER" id="PTHR43662">
    <property type="match status" value="1"/>
</dbReference>
<comment type="caution">
    <text evidence="4">The sequence shown here is derived from an EMBL/GenBank/DDBJ whole genome shotgun (WGS) entry which is preliminary data.</text>
</comment>
<evidence type="ECO:0000313" key="4">
    <source>
        <dbReference type="EMBL" id="KAK3387810.1"/>
    </source>
</evidence>
<dbReference type="PANTHER" id="PTHR43662:SF3">
    <property type="entry name" value="DOMAIN PROTEIN, PUTATIVE (AFU_ORTHOLOGUE AFUA_6G11970)-RELATED"/>
    <property type="match status" value="1"/>
</dbReference>
<feature type="signal peptide" evidence="2">
    <location>
        <begin position="1"/>
        <end position="21"/>
    </location>
</feature>
<feature type="domain" description="WSC" evidence="3">
    <location>
        <begin position="428"/>
        <end position="523"/>
    </location>
</feature>
<dbReference type="AlphaFoldDB" id="A0AAE0NUR4"/>
<dbReference type="Pfam" id="PF09362">
    <property type="entry name" value="DUF1996"/>
    <property type="match status" value="1"/>
</dbReference>
<feature type="compositionally biased region" description="Low complexity" evidence="1">
    <location>
        <begin position="377"/>
        <end position="407"/>
    </location>
</feature>
<gene>
    <name evidence="4" type="ORF">B0H63DRAFT_470957</name>
</gene>
<keyword evidence="5" id="KW-1185">Reference proteome</keyword>
<dbReference type="Pfam" id="PF01822">
    <property type="entry name" value="WSC"/>
    <property type="match status" value="1"/>
</dbReference>
<dbReference type="SMART" id="SM00321">
    <property type="entry name" value="WSC"/>
    <property type="match status" value="1"/>
</dbReference>
<sequence length="549" mass="58501">MPSSLLLSVAVSLSLVVPTYAGFQVQCFSRLFDERLDPIVDPGKLSKHVHVIAGGNGFAASMDFDMARASSCTTCNVRDDLSNYWTPKMYFHAQNGSFIPVPIVGDNQYGNMGGMVIYYNDNRGDTPNNHIYPFPPNFRMLAGSPMKRNATSDSAGRAVHMKCLGDGGNVDYPGFPPRKCSGGIRAEIVMPSCWDGVNVDSADHKSHVSYPVGVVEGGTCPPTHPKRLFSMFYEVTYSTEVFQDMWYDAQQQPFVLASGDPTGLGFHADFLNGWDVDVLANAATACQNTLVQNGNRCQPGYTGADAVLRHMTNQGEAFACKLPSVSGEKPNASVLDTLPGCNPITDTEAAARSVFSCNGGTAPSSVSSPSTTASTIVTSLTASPSTSTSPTTTTTTTTKFSSTPTQTGSVITIPVPGGGSFTDATSLGFSYVGCASDDPANRTFGRTNKWVGWPDMTVQKCIAFCQADGHLFAGVEWGSECFCGQTLPADRQPSPANKCIKPCSGDAGQTCGGDRAMSLYKACSQGQPCVNNQTPAVRRRRRRNFNLST</sequence>
<dbReference type="Proteomes" id="UP001285441">
    <property type="component" value="Unassembled WGS sequence"/>
</dbReference>
<feature type="region of interest" description="Disordered" evidence="1">
    <location>
        <begin position="377"/>
        <end position="409"/>
    </location>
</feature>
<proteinExistence type="predicted"/>
<accession>A0AAE0NUR4</accession>
<evidence type="ECO:0000313" key="5">
    <source>
        <dbReference type="Proteomes" id="UP001285441"/>
    </source>
</evidence>
<dbReference type="PROSITE" id="PS51212">
    <property type="entry name" value="WSC"/>
    <property type="match status" value="1"/>
</dbReference>
<evidence type="ECO:0000256" key="1">
    <source>
        <dbReference type="SAM" id="MobiDB-lite"/>
    </source>
</evidence>
<dbReference type="InterPro" id="IPR018535">
    <property type="entry name" value="DUF1996"/>
</dbReference>
<evidence type="ECO:0000259" key="3">
    <source>
        <dbReference type="PROSITE" id="PS51212"/>
    </source>
</evidence>
<reference evidence="4" key="2">
    <citation type="submission" date="2023-06" db="EMBL/GenBank/DDBJ databases">
        <authorList>
            <consortium name="Lawrence Berkeley National Laboratory"/>
            <person name="Haridas S."/>
            <person name="Hensen N."/>
            <person name="Bonometti L."/>
            <person name="Westerberg I."/>
            <person name="Brannstrom I.O."/>
            <person name="Guillou S."/>
            <person name="Cros-Aarteil S."/>
            <person name="Calhoun S."/>
            <person name="Kuo A."/>
            <person name="Mondo S."/>
            <person name="Pangilinan J."/>
            <person name="Riley R."/>
            <person name="LaButti K."/>
            <person name="Andreopoulos B."/>
            <person name="Lipzen A."/>
            <person name="Chen C."/>
            <person name="Yanf M."/>
            <person name="Daum C."/>
            <person name="Ng V."/>
            <person name="Clum A."/>
            <person name="Steindorff A."/>
            <person name="Ohm R."/>
            <person name="Martin F."/>
            <person name="Silar P."/>
            <person name="Natvig D."/>
            <person name="Lalanne C."/>
            <person name="Gautier V."/>
            <person name="Ament-velasquez S.L."/>
            <person name="Kruys A."/>
            <person name="Hutchinson M.I."/>
            <person name="Powell A.J."/>
            <person name="Barry K."/>
            <person name="Miller A.N."/>
            <person name="Grigoriev I.V."/>
            <person name="Debuchy R."/>
            <person name="Gladieux P."/>
            <person name="Thoren M.H."/>
            <person name="Johannesson H."/>
        </authorList>
    </citation>
    <scope>NUCLEOTIDE SEQUENCE</scope>
    <source>
        <strain evidence="4">CBS 232.78</strain>
    </source>
</reference>
<dbReference type="InterPro" id="IPR002889">
    <property type="entry name" value="WSC_carb-bd"/>
</dbReference>
<evidence type="ECO:0000256" key="2">
    <source>
        <dbReference type="SAM" id="SignalP"/>
    </source>
</evidence>
<name>A0AAE0NUR4_9PEZI</name>
<protein>
    <recommendedName>
        <fullName evidence="3">WSC domain-containing protein</fullName>
    </recommendedName>
</protein>
<keyword evidence="2" id="KW-0732">Signal</keyword>
<reference evidence="4" key="1">
    <citation type="journal article" date="2023" name="Mol. Phylogenet. Evol.">
        <title>Genome-scale phylogeny and comparative genomics of the fungal order Sordariales.</title>
        <authorList>
            <person name="Hensen N."/>
            <person name="Bonometti L."/>
            <person name="Westerberg I."/>
            <person name="Brannstrom I.O."/>
            <person name="Guillou S."/>
            <person name="Cros-Aarteil S."/>
            <person name="Calhoun S."/>
            <person name="Haridas S."/>
            <person name="Kuo A."/>
            <person name="Mondo S."/>
            <person name="Pangilinan J."/>
            <person name="Riley R."/>
            <person name="LaButti K."/>
            <person name="Andreopoulos B."/>
            <person name="Lipzen A."/>
            <person name="Chen C."/>
            <person name="Yan M."/>
            <person name="Daum C."/>
            <person name="Ng V."/>
            <person name="Clum A."/>
            <person name="Steindorff A."/>
            <person name="Ohm R.A."/>
            <person name="Martin F."/>
            <person name="Silar P."/>
            <person name="Natvig D.O."/>
            <person name="Lalanne C."/>
            <person name="Gautier V."/>
            <person name="Ament-Velasquez S.L."/>
            <person name="Kruys A."/>
            <person name="Hutchinson M.I."/>
            <person name="Powell A.J."/>
            <person name="Barry K."/>
            <person name="Miller A.N."/>
            <person name="Grigoriev I.V."/>
            <person name="Debuchy R."/>
            <person name="Gladieux P."/>
            <person name="Hiltunen Thoren M."/>
            <person name="Johannesson H."/>
        </authorList>
    </citation>
    <scope>NUCLEOTIDE SEQUENCE</scope>
    <source>
        <strain evidence="4">CBS 232.78</strain>
    </source>
</reference>
<organism evidence="4 5">
    <name type="scientific">Podospora didyma</name>
    <dbReference type="NCBI Taxonomy" id="330526"/>
    <lineage>
        <taxon>Eukaryota</taxon>
        <taxon>Fungi</taxon>
        <taxon>Dikarya</taxon>
        <taxon>Ascomycota</taxon>
        <taxon>Pezizomycotina</taxon>
        <taxon>Sordariomycetes</taxon>
        <taxon>Sordariomycetidae</taxon>
        <taxon>Sordariales</taxon>
        <taxon>Podosporaceae</taxon>
        <taxon>Podospora</taxon>
    </lineage>
</organism>
<dbReference type="EMBL" id="JAULSW010000003">
    <property type="protein sequence ID" value="KAK3387810.1"/>
    <property type="molecule type" value="Genomic_DNA"/>
</dbReference>